<feature type="chain" id="PRO_5040487748" evidence="1">
    <location>
        <begin position="24"/>
        <end position="66"/>
    </location>
</feature>
<organism evidence="2 3">
    <name type="scientific">Hymenoscyphus fraxineus</name>
    <dbReference type="NCBI Taxonomy" id="746836"/>
    <lineage>
        <taxon>Eukaryota</taxon>
        <taxon>Fungi</taxon>
        <taxon>Dikarya</taxon>
        <taxon>Ascomycota</taxon>
        <taxon>Pezizomycotina</taxon>
        <taxon>Leotiomycetes</taxon>
        <taxon>Helotiales</taxon>
        <taxon>Helotiaceae</taxon>
        <taxon>Hymenoscyphus</taxon>
    </lineage>
</organism>
<gene>
    <name evidence="2" type="ORF">HYFRA_00012640</name>
</gene>
<feature type="signal peptide" evidence="1">
    <location>
        <begin position="1"/>
        <end position="23"/>
    </location>
</feature>
<name>A0A9N9L8G1_9HELO</name>
<dbReference type="OrthoDB" id="4839317at2759"/>
<evidence type="ECO:0000313" key="3">
    <source>
        <dbReference type="Proteomes" id="UP000696280"/>
    </source>
</evidence>
<keyword evidence="3" id="KW-1185">Reference proteome</keyword>
<comment type="caution">
    <text evidence="2">The sequence shown here is derived from an EMBL/GenBank/DDBJ whole genome shotgun (WGS) entry which is preliminary data.</text>
</comment>
<protein>
    <submittedName>
        <fullName evidence="2">Uncharacterized protein</fullName>
    </submittedName>
</protein>
<dbReference type="Proteomes" id="UP000696280">
    <property type="component" value="Unassembled WGS sequence"/>
</dbReference>
<dbReference type="AlphaFoldDB" id="A0A9N9L8G1"/>
<accession>A0A9N9L8G1</accession>
<evidence type="ECO:0000256" key="1">
    <source>
        <dbReference type="SAM" id="SignalP"/>
    </source>
</evidence>
<keyword evidence="1" id="KW-0732">Signal</keyword>
<evidence type="ECO:0000313" key="2">
    <source>
        <dbReference type="EMBL" id="CAG8959923.1"/>
    </source>
</evidence>
<reference evidence="2" key="1">
    <citation type="submission" date="2021-07" db="EMBL/GenBank/DDBJ databases">
        <authorList>
            <person name="Durling M."/>
        </authorList>
    </citation>
    <scope>NUCLEOTIDE SEQUENCE</scope>
</reference>
<proteinExistence type="predicted"/>
<sequence>MFFSKQIITVLTTLLIGAATVQAQGQDCLTLGPGNRGFNGGRCEEPRTYCGPANPDTVICCVTCPG</sequence>
<dbReference type="EMBL" id="CAJVRL010000094">
    <property type="protein sequence ID" value="CAG8959923.1"/>
    <property type="molecule type" value="Genomic_DNA"/>
</dbReference>